<protein>
    <submittedName>
        <fullName evidence="5">Uncharacterized protein</fullName>
    </submittedName>
</protein>
<dbReference type="Proteomes" id="UP000636800">
    <property type="component" value="Chromosome 1"/>
</dbReference>
<keyword evidence="3" id="KW-0804">Transcription</keyword>
<dbReference type="InterPro" id="IPR040356">
    <property type="entry name" value="SPEAR"/>
</dbReference>
<keyword evidence="2" id="KW-0805">Transcription regulation</keyword>
<evidence type="ECO:0000256" key="2">
    <source>
        <dbReference type="ARBA" id="ARBA00023015"/>
    </source>
</evidence>
<keyword evidence="1" id="KW-0678">Repressor</keyword>
<evidence type="ECO:0000313" key="5">
    <source>
        <dbReference type="EMBL" id="KAG0498153.1"/>
    </source>
</evidence>
<reference evidence="5 6" key="1">
    <citation type="journal article" date="2020" name="Nat. Food">
        <title>A phased Vanilla planifolia genome enables genetic improvement of flavour and production.</title>
        <authorList>
            <person name="Hasing T."/>
            <person name="Tang H."/>
            <person name="Brym M."/>
            <person name="Khazi F."/>
            <person name="Huang T."/>
            <person name="Chambers A.H."/>
        </authorList>
    </citation>
    <scope>NUCLEOTIDE SEQUENCE [LARGE SCALE GENOMIC DNA]</scope>
    <source>
        <tissue evidence="5">Leaf</tissue>
    </source>
</reference>
<feature type="compositionally biased region" description="Basic residues" evidence="4">
    <location>
        <begin position="26"/>
        <end position="43"/>
    </location>
</feature>
<evidence type="ECO:0000313" key="6">
    <source>
        <dbReference type="Proteomes" id="UP000636800"/>
    </source>
</evidence>
<feature type="region of interest" description="Disordered" evidence="4">
    <location>
        <begin position="23"/>
        <end position="43"/>
    </location>
</feature>
<sequence length="88" mass="9798">MAGGNASEGGEFEAEKVGDFLVGNGARRRGRRNGLSKKAKKKKIPQRGLGIAALEKLREEEQQKEWKPFTFPFFPLIRPPLIPLVPLV</sequence>
<dbReference type="OrthoDB" id="1874341at2759"/>
<gene>
    <name evidence="5" type="ORF">HPP92_002844</name>
</gene>
<evidence type="ECO:0000256" key="4">
    <source>
        <dbReference type="SAM" id="MobiDB-lite"/>
    </source>
</evidence>
<organism evidence="5 6">
    <name type="scientific">Vanilla planifolia</name>
    <name type="common">Vanilla</name>
    <dbReference type="NCBI Taxonomy" id="51239"/>
    <lineage>
        <taxon>Eukaryota</taxon>
        <taxon>Viridiplantae</taxon>
        <taxon>Streptophyta</taxon>
        <taxon>Embryophyta</taxon>
        <taxon>Tracheophyta</taxon>
        <taxon>Spermatophyta</taxon>
        <taxon>Magnoliopsida</taxon>
        <taxon>Liliopsida</taxon>
        <taxon>Asparagales</taxon>
        <taxon>Orchidaceae</taxon>
        <taxon>Vanilloideae</taxon>
        <taxon>Vanilleae</taxon>
        <taxon>Vanilla</taxon>
    </lineage>
</organism>
<dbReference type="EMBL" id="JADCNL010000001">
    <property type="protein sequence ID" value="KAG0498153.1"/>
    <property type="molecule type" value="Genomic_DNA"/>
</dbReference>
<dbReference type="AlphaFoldDB" id="A0A835S697"/>
<proteinExistence type="predicted"/>
<evidence type="ECO:0000256" key="3">
    <source>
        <dbReference type="ARBA" id="ARBA00023163"/>
    </source>
</evidence>
<name>A0A835S697_VANPL</name>
<dbReference type="PANTHER" id="PTHR33388">
    <property type="entry name" value="OS01G0212500 PROTEIN"/>
    <property type="match status" value="1"/>
</dbReference>
<comment type="caution">
    <text evidence="5">The sequence shown here is derived from an EMBL/GenBank/DDBJ whole genome shotgun (WGS) entry which is preliminary data.</text>
</comment>
<dbReference type="GO" id="GO:0003700">
    <property type="term" value="F:DNA-binding transcription factor activity"/>
    <property type="evidence" value="ECO:0007669"/>
    <property type="project" value="InterPro"/>
</dbReference>
<evidence type="ECO:0000256" key="1">
    <source>
        <dbReference type="ARBA" id="ARBA00022491"/>
    </source>
</evidence>
<dbReference type="PANTHER" id="PTHR33388:SF2">
    <property type="entry name" value="PROTEIN SPOROCYTELESS"/>
    <property type="match status" value="1"/>
</dbReference>
<keyword evidence="6" id="KW-1185">Reference proteome</keyword>
<accession>A0A835S697</accession>